<dbReference type="RefSeq" id="WP_151565248.1">
    <property type="nucleotide sequence ID" value="NZ_WBMT01000015.1"/>
</dbReference>
<protein>
    <submittedName>
        <fullName evidence="1">Uncharacterized protein</fullName>
    </submittedName>
</protein>
<keyword evidence="2" id="KW-1185">Reference proteome</keyword>
<organism evidence="1 2">
    <name type="scientific">Actinomadura rudentiformis</name>
    <dbReference type="NCBI Taxonomy" id="359158"/>
    <lineage>
        <taxon>Bacteria</taxon>
        <taxon>Bacillati</taxon>
        <taxon>Actinomycetota</taxon>
        <taxon>Actinomycetes</taxon>
        <taxon>Streptosporangiales</taxon>
        <taxon>Thermomonosporaceae</taxon>
        <taxon>Actinomadura</taxon>
    </lineage>
</organism>
<accession>A0A6H9YFR1</accession>
<dbReference type="OrthoDB" id="4303968at2"/>
<dbReference type="Proteomes" id="UP000468735">
    <property type="component" value="Unassembled WGS sequence"/>
</dbReference>
<sequence>MPRQKIAVIRVTKTGITPTAEIDGDPANGHVLANTGRTVLLVRNADTADPHTLTLVTPGTVDGQPIGDRAIAIPAGATRWIGGIDPAIYSSALQVDVDSAQLKILALEP</sequence>
<gene>
    <name evidence="1" type="ORF">F8566_30285</name>
</gene>
<reference evidence="1 2" key="1">
    <citation type="submission" date="2019-09" db="EMBL/GenBank/DDBJ databases">
        <title>Actinomadura physcomitrii sp. nov., a novel actinomycete isolated from moss [Physcomitrium sphaericum (Ludw) Fuernr].</title>
        <authorList>
            <person name="Zhuang X."/>
            <person name="Liu C."/>
        </authorList>
    </citation>
    <scope>NUCLEOTIDE SEQUENCE [LARGE SCALE GENOMIC DNA]</scope>
    <source>
        <strain evidence="1 2">HMC1</strain>
    </source>
</reference>
<evidence type="ECO:0000313" key="1">
    <source>
        <dbReference type="EMBL" id="KAB2344880.1"/>
    </source>
</evidence>
<proteinExistence type="predicted"/>
<name>A0A6H9YFR1_9ACTN</name>
<comment type="caution">
    <text evidence="1">The sequence shown here is derived from an EMBL/GenBank/DDBJ whole genome shotgun (WGS) entry which is preliminary data.</text>
</comment>
<dbReference type="AlphaFoldDB" id="A0A6H9YFR1"/>
<evidence type="ECO:0000313" key="2">
    <source>
        <dbReference type="Proteomes" id="UP000468735"/>
    </source>
</evidence>
<dbReference type="EMBL" id="WBMT01000015">
    <property type="protein sequence ID" value="KAB2344880.1"/>
    <property type="molecule type" value="Genomic_DNA"/>
</dbReference>